<evidence type="ECO:0000313" key="3">
    <source>
        <dbReference type="Proteomes" id="UP000230484"/>
    </source>
</evidence>
<dbReference type="EMBL" id="PFWW01000008">
    <property type="protein sequence ID" value="PJA43064.1"/>
    <property type="molecule type" value="Genomic_DNA"/>
</dbReference>
<evidence type="ECO:0000313" key="2">
    <source>
        <dbReference type="EMBL" id="PJA43064.1"/>
    </source>
</evidence>
<organism evidence="2 3">
    <name type="scientific">Candidatus Woesebacteria bacterium CG_4_9_14_3_um_filter_39_10</name>
    <dbReference type="NCBI Taxonomy" id="1975056"/>
    <lineage>
        <taxon>Bacteria</taxon>
        <taxon>Candidatus Woeseibacteriota</taxon>
    </lineage>
</organism>
<protein>
    <submittedName>
        <fullName evidence="2">Uncharacterized protein</fullName>
    </submittedName>
</protein>
<name>A0A2M7XA86_9BACT</name>
<evidence type="ECO:0000256" key="1">
    <source>
        <dbReference type="SAM" id="MobiDB-lite"/>
    </source>
</evidence>
<dbReference type="AlphaFoldDB" id="A0A2M7XA86"/>
<dbReference type="Proteomes" id="UP000230484">
    <property type="component" value="Unassembled WGS sequence"/>
</dbReference>
<reference evidence="3" key="1">
    <citation type="submission" date="2017-09" db="EMBL/GenBank/DDBJ databases">
        <title>Depth-based differentiation of microbial function through sediment-hosted aquifers and enrichment of novel symbionts in the deep terrestrial subsurface.</title>
        <authorList>
            <person name="Probst A.J."/>
            <person name="Ladd B."/>
            <person name="Jarett J.K."/>
            <person name="Geller-Mcgrath D.E."/>
            <person name="Sieber C.M.K."/>
            <person name="Emerson J.B."/>
            <person name="Anantharaman K."/>
            <person name="Thomas B.C."/>
            <person name="Malmstrom R."/>
            <person name="Stieglmeier M."/>
            <person name="Klingl A."/>
            <person name="Woyke T."/>
            <person name="Ryan C.M."/>
            <person name="Banfield J.F."/>
        </authorList>
    </citation>
    <scope>NUCLEOTIDE SEQUENCE [LARGE SCALE GENOMIC DNA]</scope>
</reference>
<proteinExistence type="predicted"/>
<comment type="caution">
    <text evidence="2">The sequence shown here is derived from an EMBL/GenBank/DDBJ whole genome shotgun (WGS) entry which is preliminary data.</text>
</comment>
<gene>
    <name evidence="2" type="ORF">CO176_00365</name>
</gene>
<sequence>MTEGQKGEDKLTPEKNNEILSEITDPRERDEKTKLLEVFAQLGEGLDKAQKAVELGKNALMGK</sequence>
<feature type="region of interest" description="Disordered" evidence="1">
    <location>
        <begin position="1"/>
        <end position="30"/>
    </location>
</feature>
<feature type="compositionally biased region" description="Basic and acidic residues" evidence="1">
    <location>
        <begin position="1"/>
        <end position="17"/>
    </location>
</feature>
<accession>A0A2M7XA86</accession>